<dbReference type="FunFam" id="3.90.70.10:FF:000006">
    <property type="entry name" value="Cathepsin S"/>
    <property type="match status" value="1"/>
</dbReference>
<dbReference type="SMART" id="SM00645">
    <property type="entry name" value="Pept_C1"/>
    <property type="match status" value="1"/>
</dbReference>
<keyword evidence="2" id="KW-0645">Protease</keyword>
<evidence type="ECO:0000256" key="5">
    <source>
        <dbReference type="ARBA" id="ARBA00023145"/>
    </source>
</evidence>
<dbReference type="InterPro" id="IPR013128">
    <property type="entry name" value="Peptidase_C1A"/>
</dbReference>
<dbReference type="Pfam" id="PF00112">
    <property type="entry name" value="Peptidase_C1"/>
    <property type="match status" value="1"/>
</dbReference>
<dbReference type="Proteomes" id="UP000694580">
    <property type="component" value="Chromosome 1"/>
</dbReference>
<dbReference type="PANTHER" id="PTHR12411">
    <property type="entry name" value="CYSTEINE PROTEASE FAMILY C1-RELATED"/>
    <property type="match status" value="1"/>
</dbReference>
<dbReference type="InterPro" id="IPR025661">
    <property type="entry name" value="Pept_asp_AS"/>
</dbReference>
<evidence type="ECO:0000256" key="6">
    <source>
        <dbReference type="ARBA" id="ARBA00023157"/>
    </source>
</evidence>
<feature type="domain" description="Cathepsin propeptide inhibitor" evidence="8">
    <location>
        <begin position="44"/>
        <end position="104"/>
    </location>
</feature>
<dbReference type="PROSITE" id="PS00639">
    <property type="entry name" value="THIOL_PROTEASE_HIS"/>
    <property type="match status" value="1"/>
</dbReference>
<evidence type="ECO:0000259" key="8">
    <source>
        <dbReference type="SMART" id="SM00848"/>
    </source>
</evidence>
<dbReference type="PRINTS" id="PR00705">
    <property type="entry name" value="PAPAIN"/>
</dbReference>
<dbReference type="InterPro" id="IPR013201">
    <property type="entry name" value="Prot_inhib_I29"/>
</dbReference>
<dbReference type="PROSITE" id="PS00640">
    <property type="entry name" value="THIOL_PROTEASE_ASN"/>
    <property type="match status" value="1"/>
</dbReference>
<dbReference type="CDD" id="cd02248">
    <property type="entry name" value="Peptidase_C1A"/>
    <property type="match status" value="1"/>
</dbReference>
<evidence type="ECO:0000259" key="7">
    <source>
        <dbReference type="SMART" id="SM00645"/>
    </source>
</evidence>
<comment type="similarity">
    <text evidence="1">Belongs to the peptidase C1 family.</text>
</comment>
<evidence type="ECO:0000313" key="10">
    <source>
        <dbReference type="Proteomes" id="UP000694580"/>
    </source>
</evidence>
<evidence type="ECO:0000256" key="3">
    <source>
        <dbReference type="ARBA" id="ARBA00022801"/>
    </source>
</evidence>
<proteinExistence type="inferred from homology"/>
<dbReference type="SUPFAM" id="SSF54001">
    <property type="entry name" value="Cysteine proteinases"/>
    <property type="match status" value="1"/>
</dbReference>
<reference evidence="9 10" key="1">
    <citation type="submission" date="2020-06" db="EMBL/GenBank/DDBJ databases">
        <authorList>
            <consortium name="Wellcome Sanger Institute Data Sharing"/>
        </authorList>
    </citation>
    <scope>NUCLEOTIDE SEQUENCE [LARGE SCALE GENOMIC DNA]</scope>
</reference>
<protein>
    <recommendedName>
        <fullName evidence="11">Cathepsin L.1</fullName>
    </recommendedName>
</protein>
<dbReference type="Pfam" id="PF08246">
    <property type="entry name" value="Inhibitor_I29"/>
    <property type="match status" value="1"/>
</dbReference>
<gene>
    <name evidence="9" type="primary">LOC114785421</name>
</gene>
<reference evidence="9" key="3">
    <citation type="submission" date="2025-09" db="UniProtKB">
        <authorList>
            <consortium name="Ensembl"/>
        </authorList>
    </citation>
    <scope>IDENTIFICATION</scope>
</reference>
<name>A0AAY4A0Z2_9TELE</name>
<evidence type="ECO:0000256" key="2">
    <source>
        <dbReference type="ARBA" id="ARBA00022670"/>
    </source>
</evidence>
<dbReference type="InterPro" id="IPR038765">
    <property type="entry name" value="Papain-like_cys_pep_sf"/>
</dbReference>
<keyword evidence="10" id="KW-1185">Reference proteome</keyword>
<dbReference type="InterPro" id="IPR000169">
    <property type="entry name" value="Pept_cys_AS"/>
</dbReference>
<feature type="domain" description="Peptidase C1A papain C-terminal" evidence="7">
    <location>
        <begin position="133"/>
        <end position="349"/>
    </location>
</feature>
<dbReference type="GO" id="GO:0006508">
    <property type="term" value="P:proteolysis"/>
    <property type="evidence" value="ECO:0007669"/>
    <property type="project" value="UniProtKB-KW"/>
</dbReference>
<dbReference type="Gene3D" id="3.90.70.10">
    <property type="entry name" value="Cysteine proteinases"/>
    <property type="match status" value="1"/>
</dbReference>
<dbReference type="AlphaFoldDB" id="A0AAY4A0Z2"/>
<dbReference type="GO" id="GO:0008234">
    <property type="term" value="F:cysteine-type peptidase activity"/>
    <property type="evidence" value="ECO:0007669"/>
    <property type="project" value="UniProtKB-KW"/>
</dbReference>
<evidence type="ECO:0000313" key="9">
    <source>
        <dbReference type="Ensembl" id="ENSDCDP00010000796.1"/>
    </source>
</evidence>
<dbReference type="InterPro" id="IPR025660">
    <property type="entry name" value="Pept_his_AS"/>
</dbReference>
<accession>A0AAY4A0Z2</accession>
<dbReference type="GeneTree" id="ENSGT00940000163885"/>
<evidence type="ECO:0000256" key="1">
    <source>
        <dbReference type="ARBA" id="ARBA00008455"/>
    </source>
</evidence>
<keyword evidence="6" id="KW-1015">Disulfide bond</keyword>
<organism evidence="9 10">
    <name type="scientific">Denticeps clupeoides</name>
    <name type="common">denticle herring</name>
    <dbReference type="NCBI Taxonomy" id="299321"/>
    <lineage>
        <taxon>Eukaryota</taxon>
        <taxon>Metazoa</taxon>
        <taxon>Chordata</taxon>
        <taxon>Craniata</taxon>
        <taxon>Vertebrata</taxon>
        <taxon>Euteleostomi</taxon>
        <taxon>Actinopterygii</taxon>
        <taxon>Neopterygii</taxon>
        <taxon>Teleostei</taxon>
        <taxon>Clupei</taxon>
        <taxon>Clupeiformes</taxon>
        <taxon>Denticipitoidei</taxon>
        <taxon>Denticipitidae</taxon>
        <taxon>Denticeps</taxon>
    </lineage>
</organism>
<dbReference type="InterPro" id="IPR000668">
    <property type="entry name" value="Peptidase_C1A_C"/>
</dbReference>
<dbReference type="InterPro" id="IPR039417">
    <property type="entry name" value="Peptidase_C1A_papain-like"/>
</dbReference>
<evidence type="ECO:0000256" key="4">
    <source>
        <dbReference type="ARBA" id="ARBA00022807"/>
    </source>
</evidence>
<dbReference type="PROSITE" id="PS00139">
    <property type="entry name" value="THIOL_PROTEASE_CYS"/>
    <property type="match status" value="1"/>
</dbReference>
<keyword evidence="3" id="KW-0378">Hydrolase</keyword>
<sequence length="350" mass="38506">MNLELFVMYVTFLFALCRMKLLIVAAAFLAAVSCASISLEDLEFHSWKLKFGKSYGSVEEEASRKLTWLAKRRQVLVHNLLADQGIKSFRMGMNFFSDMTRQEYILSQGCLKKGNSSRSRGDATFFRLPHVAVADDVDWRKEGYVTEVKNQGQCGSCWAFSTTGALEGQHFKQSGQLVSLSEQQLVDCASSYGPDGCNGGWMDSAFTYIKDNGGLDTEDAYPYYGQEEGNCNYDPSGVGATCTGYVDVAEGDENALQQAVATVGPVSVAIDVNHDSFMSYQSGIYDEPACSSTDLDHAVLVVGYGTEDNQDFWLVKNSWGTEWGDQGYIKMSRNKNNQCGIASAASYPTV</sequence>
<reference evidence="9" key="2">
    <citation type="submission" date="2025-08" db="UniProtKB">
        <authorList>
            <consortium name="Ensembl"/>
        </authorList>
    </citation>
    <scope>IDENTIFICATION</scope>
</reference>
<keyword evidence="5" id="KW-0865">Zymogen</keyword>
<dbReference type="Ensembl" id="ENSDCDT00010000828.1">
    <property type="protein sequence ID" value="ENSDCDP00010000796.1"/>
    <property type="gene ID" value="ENSDCDG00010000446.1"/>
</dbReference>
<dbReference type="SMART" id="SM00848">
    <property type="entry name" value="Inhibitor_I29"/>
    <property type="match status" value="1"/>
</dbReference>
<keyword evidence="4" id="KW-0788">Thiol protease</keyword>
<evidence type="ECO:0008006" key="11">
    <source>
        <dbReference type="Google" id="ProtNLM"/>
    </source>
</evidence>